<protein>
    <recommendedName>
        <fullName evidence="1">Gamma tubulin complex component C-terminal domain-containing protein</fullName>
    </recommendedName>
</protein>
<feature type="domain" description="Gamma tubulin complex component C-terminal" evidence="1">
    <location>
        <begin position="12"/>
        <end position="60"/>
    </location>
</feature>
<organism evidence="2 3">
    <name type="scientific">Nematostella vectensis</name>
    <name type="common">Starlet sea anemone</name>
    <dbReference type="NCBI Taxonomy" id="45351"/>
    <lineage>
        <taxon>Eukaryota</taxon>
        <taxon>Metazoa</taxon>
        <taxon>Cnidaria</taxon>
        <taxon>Anthozoa</taxon>
        <taxon>Hexacorallia</taxon>
        <taxon>Actiniaria</taxon>
        <taxon>Edwardsiidae</taxon>
        <taxon>Nematostella</taxon>
    </lineage>
</organism>
<dbReference type="Pfam" id="PF04130">
    <property type="entry name" value="GCP_C_terminal"/>
    <property type="match status" value="1"/>
</dbReference>
<dbReference type="HOGENOM" id="CLU_2161350_0_0_1"/>
<evidence type="ECO:0000313" key="3">
    <source>
        <dbReference type="Proteomes" id="UP000001593"/>
    </source>
</evidence>
<dbReference type="EMBL" id="DS469672">
    <property type="protein sequence ID" value="EDO36367.1"/>
    <property type="molecule type" value="Genomic_DNA"/>
</dbReference>
<dbReference type="STRING" id="45351.A7SIV1"/>
<dbReference type="PhylomeDB" id="A7SIV1"/>
<evidence type="ECO:0000259" key="1">
    <source>
        <dbReference type="Pfam" id="PF04130"/>
    </source>
</evidence>
<proteinExistence type="predicted"/>
<accession>A7SIV1</accession>
<dbReference type="AlphaFoldDB" id="A7SIV1"/>
<dbReference type="GO" id="GO:0043015">
    <property type="term" value="F:gamma-tubulin binding"/>
    <property type="evidence" value="ECO:0007669"/>
    <property type="project" value="InterPro"/>
</dbReference>
<dbReference type="InterPro" id="IPR040457">
    <property type="entry name" value="GCP_C"/>
</dbReference>
<dbReference type="eggNOG" id="KOG2000">
    <property type="taxonomic scope" value="Eukaryota"/>
</dbReference>
<sequence length="111" mass="12710">MIGTKVNSSIDNHRPDLAKPASTLYMHNLTGVMETAIRATNAQYENPEILKRLDCRLLEAVQLHHRMTLAELKRFFGVESHAEGYFKTALHYALQKSYNNACAQIYPTWVM</sequence>
<gene>
    <name evidence="2" type="ORF">NEMVEDRAFT_v1g212949</name>
</gene>
<dbReference type="InParanoid" id="A7SIV1"/>
<reference evidence="2 3" key="1">
    <citation type="journal article" date="2007" name="Science">
        <title>Sea anemone genome reveals ancestral eumetazoan gene repertoire and genomic organization.</title>
        <authorList>
            <person name="Putnam N.H."/>
            <person name="Srivastava M."/>
            <person name="Hellsten U."/>
            <person name="Dirks B."/>
            <person name="Chapman J."/>
            <person name="Salamov A."/>
            <person name="Terry A."/>
            <person name="Shapiro H."/>
            <person name="Lindquist E."/>
            <person name="Kapitonov V.V."/>
            <person name="Jurka J."/>
            <person name="Genikhovich G."/>
            <person name="Grigoriev I.V."/>
            <person name="Lucas S.M."/>
            <person name="Steele R.E."/>
            <person name="Finnerty J.R."/>
            <person name="Technau U."/>
            <person name="Martindale M.Q."/>
            <person name="Rokhsar D.S."/>
        </authorList>
    </citation>
    <scope>NUCLEOTIDE SEQUENCE [LARGE SCALE GENOMIC DNA]</scope>
    <source>
        <strain evidence="3">CH2 X CH6</strain>
    </source>
</reference>
<evidence type="ECO:0000313" key="2">
    <source>
        <dbReference type="EMBL" id="EDO36367.1"/>
    </source>
</evidence>
<dbReference type="Proteomes" id="UP000001593">
    <property type="component" value="Unassembled WGS sequence"/>
</dbReference>
<name>A7SIV1_NEMVE</name>
<keyword evidence="3" id="KW-1185">Reference proteome</keyword>